<keyword evidence="8" id="KW-1185">Reference proteome</keyword>
<evidence type="ECO:0000313" key="8">
    <source>
        <dbReference type="Proteomes" id="UP001595957"/>
    </source>
</evidence>
<evidence type="ECO:0000313" key="7">
    <source>
        <dbReference type="EMBL" id="MFC4595455.1"/>
    </source>
</evidence>
<evidence type="ECO:0000256" key="4">
    <source>
        <dbReference type="RuleBase" id="RU361187"/>
    </source>
</evidence>
<keyword evidence="2 4" id="KW-0378">Hydrolase</keyword>
<comment type="caution">
    <text evidence="7">The sequence shown here is derived from an EMBL/GenBank/DDBJ whole genome shotgun (WGS) entry which is preliminary data.</text>
</comment>
<evidence type="ECO:0000256" key="2">
    <source>
        <dbReference type="ARBA" id="ARBA00022801"/>
    </source>
</evidence>
<gene>
    <name evidence="7" type="ORF">ACFO3E_14805</name>
</gene>
<dbReference type="PROSITE" id="PS50022">
    <property type="entry name" value="FA58C_3"/>
    <property type="match status" value="1"/>
</dbReference>
<keyword evidence="3 4" id="KW-0326">Glycosidase</keyword>
<sequence length="577" mass="64836">MVRFACLIVAGAIFSSTHPLQAAGADRFATYANPVDLPYRYQVPSPFRPLQPRPKEAFREAADPTIVLFKGRYWLFASHSSGYWHSTDLLRWEFVQPTGYPADKFAPTVVAIDGKLYLATSEDTRHIWVTEDPMSRNWRVAADIDAGYQDPALFRDDDGRLYLYHGLTSKGPLHAEELDPKTFQPIAKVDIPQSRKPDERGWEVPGDRNERLKNLTFVEGAWMTKRKGRYYLEYSAPGTEFRTYANGMLVTDKPMGPFVYQDYSPFAFKPTGFIAGAGHGSTFQGKDGQWWHVGTMTISQRHIFERRLGLFPTSFSQSSEVIADTYLGDYPRYVRGSRKLTGWMLLSRRKGVSASSTLDGFPAQDAVDEEVRSWWSAKTGGAGEWFQVDLGAPKRIEAVQINFADQDAKALGISADVYKYVLELSLDGRTWKAAVDRLRNGVDAPHDYEVLPKPERARYVRLRNFHSPDGGKFSLSDLRVFGNGGGVKPAKVRQVWFKRDGDDGRKAVINWAPARGAEFYIVRLGVRPNLMNQNYQVYDGQTSITVASLNIGKGYCVAIDAVNENGITSGRTPICSR</sequence>
<name>A0ABV9F0Q8_9SPHN</name>
<reference evidence="8" key="1">
    <citation type="journal article" date="2019" name="Int. J. Syst. Evol. Microbiol.">
        <title>The Global Catalogue of Microorganisms (GCM) 10K type strain sequencing project: providing services to taxonomists for standard genome sequencing and annotation.</title>
        <authorList>
            <consortium name="The Broad Institute Genomics Platform"/>
            <consortium name="The Broad Institute Genome Sequencing Center for Infectious Disease"/>
            <person name="Wu L."/>
            <person name="Ma J."/>
        </authorList>
    </citation>
    <scope>NUCLEOTIDE SEQUENCE [LARGE SCALE GENOMIC DNA]</scope>
    <source>
        <strain evidence="8">NBRC 103632</strain>
    </source>
</reference>
<dbReference type="InterPro" id="IPR051795">
    <property type="entry name" value="Glycosyl_Hydrlase_43"/>
</dbReference>
<accession>A0ABV9F0Q8</accession>
<dbReference type="PANTHER" id="PTHR42812">
    <property type="entry name" value="BETA-XYLOSIDASE"/>
    <property type="match status" value="1"/>
</dbReference>
<feature type="signal peptide" evidence="5">
    <location>
        <begin position="1"/>
        <end position="22"/>
    </location>
</feature>
<dbReference type="SUPFAM" id="SSF49785">
    <property type="entry name" value="Galactose-binding domain-like"/>
    <property type="match status" value="1"/>
</dbReference>
<keyword evidence="5" id="KW-0732">Signal</keyword>
<dbReference type="Gene3D" id="2.115.10.20">
    <property type="entry name" value="Glycosyl hydrolase domain, family 43"/>
    <property type="match status" value="1"/>
</dbReference>
<comment type="similarity">
    <text evidence="1 4">Belongs to the glycosyl hydrolase 43 family.</text>
</comment>
<dbReference type="Pfam" id="PF00754">
    <property type="entry name" value="F5_F8_type_C"/>
    <property type="match status" value="1"/>
</dbReference>
<dbReference type="InterPro" id="IPR008979">
    <property type="entry name" value="Galactose-bd-like_sf"/>
</dbReference>
<dbReference type="InterPro" id="IPR023296">
    <property type="entry name" value="Glyco_hydro_beta-prop_sf"/>
</dbReference>
<protein>
    <submittedName>
        <fullName evidence="7">Family 43 glycosylhydrolase</fullName>
    </submittedName>
</protein>
<dbReference type="Pfam" id="PF04616">
    <property type="entry name" value="Glyco_hydro_43"/>
    <property type="match status" value="1"/>
</dbReference>
<dbReference type="InterPro" id="IPR000421">
    <property type="entry name" value="FA58C"/>
</dbReference>
<organism evidence="7 8">
    <name type="scientific">Sphingobium tyrosinilyticum</name>
    <dbReference type="NCBI Taxonomy" id="2715436"/>
    <lineage>
        <taxon>Bacteria</taxon>
        <taxon>Pseudomonadati</taxon>
        <taxon>Pseudomonadota</taxon>
        <taxon>Alphaproteobacteria</taxon>
        <taxon>Sphingomonadales</taxon>
        <taxon>Sphingomonadaceae</taxon>
        <taxon>Sphingobium</taxon>
    </lineage>
</organism>
<proteinExistence type="inferred from homology"/>
<evidence type="ECO:0000259" key="6">
    <source>
        <dbReference type="PROSITE" id="PS50022"/>
    </source>
</evidence>
<evidence type="ECO:0000256" key="1">
    <source>
        <dbReference type="ARBA" id="ARBA00009865"/>
    </source>
</evidence>
<dbReference type="SUPFAM" id="SSF75005">
    <property type="entry name" value="Arabinanase/levansucrase/invertase"/>
    <property type="match status" value="1"/>
</dbReference>
<evidence type="ECO:0000256" key="5">
    <source>
        <dbReference type="SAM" id="SignalP"/>
    </source>
</evidence>
<dbReference type="Gene3D" id="2.60.120.260">
    <property type="entry name" value="Galactose-binding domain-like"/>
    <property type="match status" value="1"/>
</dbReference>
<dbReference type="Proteomes" id="UP001595957">
    <property type="component" value="Unassembled WGS sequence"/>
</dbReference>
<evidence type="ECO:0000256" key="3">
    <source>
        <dbReference type="ARBA" id="ARBA00023295"/>
    </source>
</evidence>
<dbReference type="EMBL" id="JBHSFZ010000031">
    <property type="protein sequence ID" value="MFC4595455.1"/>
    <property type="molecule type" value="Genomic_DNA"/>
</dbReference>
<feature type="domain" description="F5/8 type C" evidence="6">
    <location>
        <begin position="333"/>
        <end position="483"/>
    </location>
</feature>
<dbReference type="InterPro" id="IPR006710">
    <property type="entry name" value="Glyco_hydro_43"/>
</dbReference>
<dbReference type="PANTHER" id="PTHR42812:SF12">
    <property type="entry name" value="BETA-XYLOSIDASE-RELATED"/>
    <property type="match status" value="1"/>
</dbReference>
<feature type="chain" id="PRO_5045613554" evidence="5">
    <location>
        <begin position="23"/>
        <end position="577"/>
    </location>
</feature>
<dbReference type="CDD" id="cd08982">
    <property type="entry name" value="GH43-like"/>
    <property type="match status" value="1"/>
</dbReference>